<protein>
    <submittedName>
        <fullName evidence="1">Uncharacterized protein</fullName>
    </submittedName>
</protein>
<proteinExistence type="predicted"/>
<gene>
    <name evidence="1" type="ORF">IE53DRAFT_387197</name>
</gene>
<evidence type="ECO:0000313" key="1">
    <source>
        <dbReference type="EMBL" id="PWN50479.1"/>
    </source>
</evidence>
<dbReference type="Proteomes" id="UP000245626">
    <property type="component" value="Unassembled WGS sequence"/>
</dbReference>
<dbReference type="EMBL" id="KZ819927">
    <property type="protein sequence ID" value="PWN50479.1"/>
    <property type="molecule type" value="Genomic_DNA"/>
</dbReference>
<sequence>MLALATLTLLLPSPSPTHTHTLLPLSLSLTHTQTSLPPSCPISSFFIDNELFLRMGVLLVLFSPPPSIILICANPTSPSPAIC</sequence>
<keyword evidence="2" id="KW-1185">Reference proteome</keyword>
<organism evidence="1 2">
    <name type="scientific">Violaceomyces palustris</name>
    <dbReference type="NCBI Taxonomy" id="1673888"/>
    <lineage>
        <taxon>Eukaryota</taxon>
        <taxon>Fungi</taxon>
        <taxon>Dikarya</taxon>
        <taxon>Basidiomycota</taxon>
        <taxon>Ustilaginomycotina</taxon>
        <taxon>Ustilaginomycetes</taxon>
        <taxon>Violaceomycetales</taxon>
        <taxon>Violaceomycetaceae</taxon>
        <taxon>Violaceomyces</taxon>
    </lineage>
</organism>
<evidence type="ECO:0000313" key="2">
    <source>
        <dbReference type="Proteomes" id="UP000245626"/>
    </source>
</evidence>
<name>A0ACD0NXE7_9BASI</name>
<accession>A0ACD0NXE7</accession>
<reference evidence="1 2" key="1">
    <citation type="journal article" date="2018" name="Mol. Biol. Evol.">
        <title>Broad Genomic Sampling Reveals a Smut Pathogenic Ancestry of the Fungal Clade Ustilaginomycotina.</title>
        <authorList>
            <person name="Kijpornyongpan T."/>
            <person name="Mondo S.J."/>
            <person name="Barry K."/>
            <person name="Sandor L."/>
            <person name="Lee J."/>
            <person name="Lipzen A."/>
            <person name="Pangilinan J."/>
            <person name="LaButti K."/>
            <person name="Hainaut M."/>
            <person name="Henrissat B."/>
            <person name="Grigoriev I.V."/>
            <person name="Spatafora J.W."/>
            <person name="Aime M.C."/>
        </authorList>
    </citation>
    <scope>NUCLEOTIDE SEQUENCE [LARGE SCALE GENOMIC DNA]</scope>
    <source>
        <strain evidence="1 2">SA 807</strain>
    </source>
</reference>